<evidence type="ECO:0000313" key="2">
    <source>
        <dbReference type="Proteomes" id="UP001162992"/>
    </source>
</evidence>
<protein>
    <submittedName>
        <fullName evidence="1">Uncharacterized protein</fullName>
    </submittedName>
</protein>
<comment type="caution">
    <text evidence="1">The sequence shown here is derived from an EMBL/GenBank/DDBJ whole genome shotgun (WGS) entry which is preliminary data.</text>
</comment>
<dbReference type="EMBL" id="CM055105">
    <property type="protein sequence ID" value="KAJ7531008.1"/>
    <property type="molecule type" value="Genomic_DNA"/>
</dbReference>
<name>A0ACC2BMT3_DIPCM</name>
<organism evidence="1 2">
    <name type="scientific">Diphasiastrum complanatum</name>
    <name type="common">Issler's clubmoss</name>
    <name type="synonym">Lycopodium complanatum</name>
    <dbReference type="NCBI Taxonomy" id="34168"/>
    <lineage>
        <taxon>Eukaryota</taxon>
        <taxon>Viridiplantae</taxon>
        <taxon>Streptophyta</taxon>
        <taxon>Embryophyta</taxon>
        <taxon>Tracheophyta</taxon>
        <taxon>Lycopodiopsida</taxon>
        <taxon>Lycopodiales</taxon>
        <taxon>Lycopodiaceae</taxon>
        <taxon>Lycopodioideae</taxon>
        <taxon>Diphasiastrum</taxon>
    </lineage>
</organism>
<gene>
    <name evidence="1" type="ORF">O6H91_14G028400</name>
</gene>
<keyword evidence="2" id="KW-1185">Reference proteome</keyword>
<proteinExistence type="predicted"/>
<sequence length="369" mass="41693">MAENNNNIKLKTQQEEVEQLCKLDGAKSEGEMPFISGSSSLKVDAHSPVSEVIAEKEIDFLIKRVKTAETLLDYLKSKAKIMSIPRYAFISCGIKVREGVGLVDRRGIPMMEWPTTQASSAPCGTFGLDRVEEDPLYSLEKNILDSAFSGDGSYVERIAVAVMQVTDVMELLLKRALVAEAKFDVEREKVKASQQDVKQKSVQVESMWARVEEMEKVALNTSGALKEMQRKLKDMEVETSRQRHRANENEQELSRVRHDFSLLRLSLDSLIKARETIQSMETRIEEAETTSKRLSNQVVSLEVERLKSKNEIAKLLLENDTLRAGFDFREAELAALGDEVKKFFSQTESRCFSPTQMENGGMTRLHSSQ</sequence>
<reference evidence="2" key="1">
    <citation type="journal article" date="2024" name="Proc. Natl. Acad. Sci. U.S.A.">
        <title>Extraordinary preservation of gene collinearity over three hundred million years revealed in homosporous lycophytes.</title>
        <authorList>
            <person name="Li C."/>
            <person name="Wickell D."/>
            <person name="Kuo L.Y."/>
            <person name="Chen X."/>
            <person name="Nie B."/>
            <person name="Liao X."/>
            <person name="Peng D."/>
            <person name="Ji J."/>
            <person name="Jenkins J."/>
            <person name="Williams M."/>
            <person name="Shu S."/>
            <person name="Plott C."/>
            <person name="Barry K."/>
            <person name="Rajasekar S."/>
            <person name="Grimwood J."/>
            <person name="Han X."/>
            <person name="Sun S."/>
            <person name="Hou Z."/>
            <person name="He W."/>
            <person name="Dai G."/>
            <person name="Sun C."/>
            <person name="Schmutz J."/>
            <person name="Leebens-Mack J.H."/>
            <person name="Li F.W."/>
            <person name="Wang L."/>
        </authorList>
    </citation>
    <scope>NUCLEOTIDE SEQUENCE [LARGE SCALE GENOMIC DNA]</scope>
    <source>
        <strain evidence="2">cv. PW_Plant_1</strain>
    </source>
</reference>
<evidence type="ECO:0000313" key="1">
    <source>
        <dbReference type="EMBL" id="KAJ7531008.1"/>
    </source>
</evidence>
<accession>A0ACC2BMT3</accession>
<dbReference type="Proteomes" id="UP001162992">
    <property type="component" value="Chromosome 14"/>
</dbReference>